<reference evidence="2 3" key="1">
    <citation type="submission" date="2019-04" db="EMBL/GenBank/DDBJ databases">
        <title>Geobacter ruber sp. nov., ferric-reducing bacteria isolated from paddy soil.</title>
        <authorList>
            <person name="Xu Z."/>
            <person name="Masuda Y."/>
            <person name="Itoh H."/>
            <person name="Senoo K."/>
        </authorList>
    </citation>
    <scope>NUCLEOTIDE SEQUENCE [LARGE SCALE GENOMIC DNA]</scope>
    <source>
        <strain evidence="2 3">Red88</strain>
    </source>
</reference>
<gene>
    <name evidence="2" type="ORF">ET418_03260</name>
</gene>
<accession>A0A5A9XP46</accession>
<name>A0A5A9XP46_9BACT</name>
<comment type="caution">
    <text evidence="2">The sequence shown here is derived from an EMBL/GenBank/DDBJ whole genome shotgun (WGS) entry which is preliminary data.</text>
</comment>
<feature type="chain" id="PRO_5023030541" description="CN hydrolase domain-containing protein" evidence="1">
    <location>
        <begin position="22"/>
        <end position="124"/>
    </location>
</feature>
<evidence type="ECO:0008006" key="4">
    <source>
        <dbReference type="Google" id="ProtNLM"/>
    </source>
</evidence>
<evidence type="ECO:0000313" key="2">
    <source>
        <dbReference type="EMBL" id="KAA0894325.1"/>
    </source>
</evidence>
<evidence type="ECO:0000313" key="3">
    <source>
        <dbReference type="Proteomes" id="UP000324298"/>
    </source>
</evidence>
<organism evidence="2 3">
    <name type="scientific">Oryzomonas rubra</name>
    <dbReference type="NCBI Taxonomy" id="2509454"/>
    <lineage>
        <taxon>Bacteria</taxon>
        <taxon>Pseudomonadati</taxon>
        <taxon>Thermodesulfobacteriota</taxon>
        <taxon>Desulfuromonadia</taxon>
        <taxon>Geobacterales</taxon>
        <taxon>Geobacteraceae</taxon>
        <taxon>Oryzomonas</taxon>
    </lineage>
</organism>
<dbReference type="Proteomes" id="UP000324298">
    <property type="component" value="Unassembled WGS sequence"/>
</dbReference>
<keyword evidence="3" id="KW-1185">Reference proteome</keyword>
<protein>
    <recommendedName>
        <fullName evidence="4">CN hydrolase domain-containing protein</fullName>
    </recommendedName>
</protein>
<dbReference type="OrthoDB" id="5396528at2"/>
<dbReference type="AlphaFoldDB" id="A0A5A9XP46"/>
<sequence>MTIICYLRRFGLLSLVTVALLAGCAGVDSNTRDDASTLPPILTLDEVIRPYIKIGRIQITREVFKTDALNNTDVYDWGTAALRREAAKMGADAIIFPEINGSYIMSVVIPSTEYRATGVAIKFK</sequence>
<proteinExistence type="predicted"/>
<feature type="signal peptide" evidence="1">
    <location>
        <begin position="1"/>
        <end position="21"/>
    </location>
</feature>
<dbReference type="EMBL" id="SRSD01000002">
    <property type="protein sequence ID" value="KAA0894325.1"/>
    <property type="molecule type" value="Genomic_DNA"/>
</dbReference>
<keyword evidence="1" id="KW-0732">Signal</keyword>
<evidence type="ECO:0000256" key="1">
    <source>
        <dbReference type="SAM" id="SignalP"/>
    </source>
</evidence>